<sequence length="910" mass="97358">MDEAAGITERCVAISRAAFGRGDLDAAIADLHRLPAGLAVRGVLAADLLPALLRSVAPADRDRIRQMTALLEIAERHPPDTAEWPRVRAAARSVVLLRAGADGEVADERAMLTELGSLFDQVGGDDNPATAPLVGSVRSMLTYLQALESGDEAALRRFPDEARRIQDWLAGNPAMAHLADTFAGLVDVMGANHRNEDLRPSIDRLGQAVEHLPPDDPLRSAFEEMSVIAGPLSEMYGDSPDAPTPALTDEQLAAMSGLTLRPELGAEGRASYHGSIGSVVVHSGWGADLTRVEQGIEHLRKAVALAGSDSPKRPVHLLGLAVALYHRGDLTSSTGDVEEADGLLEQARTLAGGPAHPMWGAVNEMLSYTRRRRGAVPDPHKVALEGLQEHAWKVLLQSDLPAANLAARRAARDAVDVARQCLIFNDPADAIRALDAGRGLALHAATEVRNIPRRLDDAGRPDLARRWREAAATGSAESLPTDLRHEVLTALAAPGGGGALLDAPGLDEIRTALAALDADALVYLVPGDGPLTGFAVIAPQRGPTGYIPLPNLHVRDDLDVERYLRALARRDAAIADPGRDLTAFDDPTDFATSLDSMCDWAWRAAIGPLVERYLPTLARPDAGRPPRVVLVPMGELARFPWQAARRSDGTYAVQLVAFSQAASARMLCLSAALTPVPPAPVGLVVGDPDTGRVAPDLAAARAEAYAIHRSFYPGGKYVGRRVDGSTSRSGPGSVDEVREWLTSTNPGSGAMLHLACHGVINTDPESATSYLLLDGGGRLTAEELVELTARSPDRDIGLIVLAACRTGLAINGYDEAYSLGTAFLAGGVRSVLSTQWAIPDRATSVLMYMFHHHVMAEGLPAWEALRRAQIWMLDPERSLPDRMPARLRQQLHHEELARVVAWAGFVHWGW</sequence>
<proteinExistence type="predicted"/>
<dbReference type="InterPro" id="IPR011990">
    <property type="entry name" value="TPR-like_helical_dom_sf"/>
</dbReference>
<organism evidence="2 3">
    <name type="scientific">Micromonospora rubida</name>
    <dbReference type="NCBI Taxonomy" id="2697657"/>
    <lineage>
        <taxon>Bacteria</taxon>
        <taxon>Bacillati</taxon>
        <taxon>Actinomycetota</taxon>
        <taxon>Actinomycetes</taxon>
        <taxon>Micromonosporales</taxon>
        <taxon>Micromonosporaceae</taxon>
        <taxon>Micromonospora</taxon>
    </lineage>
</organism>
<feature type="domain" description="CHAT" evidence="1">
    <location>
        <begin position="598"/>
        <end position="909"/>
    </location>
</feature>
<dbReference type="RefSeq" id="WP_396679955.1">
    <property type="nucleotide sequence ID" value="NZ_JBIRPU010000009.1"/>
</dbReference>
<evidence type="ECO:0000313" key="2">
    <source>
        <dbReference type="EMBL" id="MFI0794017.1"/>
    </source>
</evidence>
<dbReference type="Pfam" id="PF12770">
    <property type="entry name" value="CHAT"/>
    <property type="match status" value="1"/>
</dbReference>
<protein>
    <submittedName>
        <fullName evidence="2">CHAT domain-containing protein</fullName>
    </submittedName>
</protein>
<dbReference type="Gene3D" id="1.25.40.10">
    <property type="entry name" value="Tetratricopeptide repeat domain"/>
    <property type="match status" value="1"/>
</dbReference>
<accession>A0ABW7SP79</accession>
<dbReference type="EMBL" id="JBIRPU010000009">
    <property type="protein sequence ID" value="MFI0794017.1"/>
    <property type="molecule type" value="Genomic_DNA"/>
</dbReference>
<comment type="caution">
    <text evidence="2">The sequence shown here is derived from an EMBL/GenBank/DDBJ whole genome shotgun (WGS) entry which is preliminary data.</text>
</comment>
<evidence type="ECO:0000313" key="3">
    <source>
        <dbReference type="Proteomes" id="UP001611075"/>
    </source>
</evidence>
<keyword evidence="3" id="KW-1185">Reference proteome</keyword>
<dbReference type="Proteomes" id="UP001611075">
    <property type="component" value="Unassembled WGS sequence"/>
</dbReference>
<dbReference type="InterPro" id="IPR024983">
    <property type="entry name" value="CHAT_dom"/>
</dbReference>
<name>A0ABW7SP79_9ACTN</name>
<reference evidence="2 3" key="1">
    <citation type="submission" date="2024-10" db="EMBL/GenBank/DDBJ databases">
        <title>The Natural Products Discovery Center: Release of the First 8490 Sequenced Strains for Exploring Actinobacteria Biosynthetic Diversity.</title>
        <authorList>
            <person name="Kalkreuter E."/>
            <person name="Kautsar S.A."/>
            <person name="Yang D."/>
            <person name="Bader C.D."/>
            <person name="Teijaro C.N."/>
            <person name="Fluegel L."/>
            <person name="Davis C.M."/>
            <person name="Simpson J.R."/>
            <person name="Lauterbach L."/>
            <person name="Steele A.D."/>
            <person name="Gui C."/>
            <person name="Meng S."/>
            <person name="Li G."/>
            <person name="Viehrig K."/>
            <person name="Ye F."/>
            <person name="Su P."/>
            <person name="Kiefer A.F."/>
            <person name="Nichols A."/>
            <person name="Cepeda A.J."/>
            <person name="Yan W."/>
            <person name="Fan B."/>
            <person name="Jiang Y."/>
            <person name="Adhikari A."/>
            <person name="Zheng C.-J."/>
            <person name="Schuster L."/>
            <person name="Cowan T.M."/>
            <person name="Smanski M.J."/>
            <person name="Chevrette M.G."/>
            <person name="De Carvalho L.P.S."/>
            <person name="Shen B."/>
        </authorList>
    </citation>
    <scope>NUCLEOTIDE SEQUENCE [LARGE SCALE GENOMIC DNA]</scope>
    <source>
        <strain evidence="2 3">NPDC021253</strain>
    </source>
</reference>
<evidence type="ECO:0000259" key="1">
    <source>
        <dbReference type="Pfam" id="PF12770"/>
    </source>
</evidence>
<gene>
    <name evidence="2" type="ORF">ACH4OY_15200</name>
</gene>